<gene>
    <name evidence="1" type="ORF">DMB90_15670</name>
</gene>
<name>A0A5P6AAE7_RAOPL</name>
<organism evidence="1">
    <name type="scientific">Raoultella planticola</name>
    <name type="common">Klebsiella planticola</name>
    <dbReference type="NCBI Taxonomy" id="575"/>
    <lineage>
        <taxon>Bacteria</taxon>
        <taxon>Pseudomonadati</taxon>
        <taxon>Pseudomonadota</taxon>
        <taxon>Gammaproteobacteria</taxon>
        <taxon>Enterobacterales</taxon>
        <taxon>Enterobacteriaceae</taxon>
        <taxon>Klebsiella/Raoultella group</taxon>
        <taxon>Raoultella</taxon>
    </lineage>
</organism>
<protein>
    <submittedName>
        <fullName evidence="1">Uncharacterized protein</fullName>
    </submittedName>
</protein>
<dbReference type="AlphaFoldDB" id="A0A5P6AAE7"/>
<reference evidence="1" key="1">
    <citation type="submission" date="2018-05" db="EMBL/GenBank/DDBJ databases">
        <title>Bacterial isolates from healthy term breastfed infants carrying antibiotic resistance genes.</title>
        <authorList>
            <person name="Casaburi G."/>
        </authorList>
    </citation>
    <scope>NUCLEOTIDE SEQUENCE [LARGE SCALE GENOMIC DNA]</scope>
    <source>
        <strain evidence="1">7084_4</strain>
    </source>
</reference>
<proteinExistence type="predicted"/>
<evidence type="ECO:0000313" key="1">
    <source>
        <dbReference type="EMBL" id="QFG76842.1"/>
    </source>
</evidence>
<sequence>MRFNPSYFKLQMRWLRSLIPVTYQSKLLGINEAPASHRRPAFGWSNSFPTNLSRTAAFLQLELFRVCCRCVEYIIR</sequence>
<dbReference type="EMBL" id="CP029752">
    <property type="protein sequence ID" value="QFG76842.1"/>
    <property type="molecule type" value="Genomic_DNA"/>
</dbReference>
<accession>A0A5P6AAE7</accession>